<proteinExistence type="inferred from homology"/>
<evidence type="ECO:0000313" key="4">
    <source>
        <dbReference type="EMBL" id="RIE09287.1"/>
    </source>
</evidence>
<gene>
    <name evidence="4" type="ORF">SMC5_07195</name>
    <name evidence="3" type="ORF">SMC6_06460</name>
</gene>
<accession>A0A398DA46</accession>
<sequence length="105" mass="11484">MTQENDVTTWIYVVHLIRPAARTSPTEEESAAIDRHFAHLQQACSAGTVRLAGPATDGAFGIVIFEAEDETVARSFMADDPAVRAGVMTAELHPFHVSIEYLPCR</sequence>
<dbReference type="InterPro" id="IPR011008">
    <property type="entry name" value="Dimeric_a/b-barrel"/>
</dbReference>
<dbReference type="Pfam" id="PF03795">
    <property type="entry name" value="YCII"/>
    <property type="match status" value="1"/>
</dbReference>
<dbReference type="RefSeq" id="WP_119120166.1">
    <property type="nucleotide sequence ID" value="NZ_QXIT01000109.1"/>
</dbReference>
<dbReference type="SUPFAM" id="SSF54909">
    <property type="entry name" value="Dimeric alpha+beta barrel"/>
    <property type="match status" value="1"/>
</dbReference>
<dbReference type="InterPro" id="IPR005545">
    <property type="entry name" value="YCII"/>
</dbReference>
<protein>
    <recommendedName>
        <fullName evidence="2">YCII-related domain-containing protein</fullName>
    </recommendedName>
</protein>
<evidence type="ECO:0000313" key="5">
    <source>
        <dbReference type="Proteomes" id="UP000266260"/>
    </source>
</evidence>
<feature type="domain" description="YCII-related" evidence="2">
    <location>
        <begin position="24"/>
        <end position="89"/>
    </location>
</feature>
<dbReference type="Proteomes" id="UP000266489">
    <property type="component" value="Unassembled WGS sequence"/>
</dbReference>
<dbReference type="EMBL" id="QXIU01000176">
    <property type="protein sequence ID" value="RIE09287.1"/>
    <property type="molecule type" value="Genomic_DNA"/>
</dbReference>
<name>A0A398DA46_9BACT</name>
<accession>A0A398CYY6</accession>
<dbReference type="Proteomes" id="UP000266260">
    <property type="component" value="Unassembled WGS sequence"/>
</dbReference>
<dbReference type="EMBL" id="QXIT01000109">
    <property type="protein sequence ID" value="RIE07450.1"/>
    <property type="molecule type" value="Genomic_DNA"/>
</dbReference>
<evidence type="ECO:0000256" key="1">
    <source>
        <dbReference type="ARBA" id="ARBA00007689"/>
    </source>
</evidence>
<reference evidence="5 6" key="1">
    <citation type="submission" date="2018-09" db="EMBL/GenBank/DDBJ databases">
        <title>Discovery and Ecogenomic Context for Candidatus Cryosericales, a Global Caldiserica Order Active in Thawing Permafrost.</title>
        <authorList>
            <person name="Martinez M.A."/>
            <person name="Woodcroft B.J."/>
            <person name="Ignacio Espinoza J.C."/>
            <person name="Zayed A."/>
            <person name="Singleton C.M."/>
            <person name="Boyd J."/>
            <person name="Li Y.-F."/>
            <person name="Purvine S."/>
            <person name="Maughan H."/>
            <person name="Hodgkins S.B."/>
            <person name="Anderson D."/>
            <person name="Sederholm M."/>
            <person name="Temperton B."/>
            <person name="Saleska S.R."/>
            <person name="Tyson G.W."/>
            <person name="Rich V.I."/>
        </authorList>
    </citation>
    <scope>NUCLEOTIDE SEQUENCE [LARGE SCALE GENOMIC DNA]</scope>
    <source>
        <strain evidence="4 6">SMC5</strain>
        <strain evidence="3 5">SMC6</strain>
    </source>
</reference>
<dbReference type="OrthoDB" id="8589613at2"/>
<comment type="caution">
    <text evidence="4">The sequence shown here is derived from an EMBL/GenBank/DDBJ whole genome shotgun (WGS) entry which is preliminary data.</text>
</comment>
<evidence type="ECO:0000259" key="2">
    <source>
        <dbReference type="Pfam" id="PF03795"/>
    </source>
</evidence>
<dbReference type="AlphaFoldDB" id="A0A398DA46"/>
<comment type="similarity">
    <text evidence="1">Belongs to the YciI family.</text>
</comment>
<evidence type="ECO:0000313" key="6">
    <source>
        <dbReference type="Proteomes" id="UP000266489"/>
    </source>
</evidence>
<evidence type="ECO:0000313" key="3">
    <source>
        <dbReference type="EMBL" id="RIE07450.1"/>
    </source>
</evidence>
<keyword evidence="5" id="KW-1185">Reference proteome</keyword>
<dbReference type="Gene3D" id="3.30.70.1060">
    <property type="entry name" value="Dimeric alpha+beta barrel"/>
    <property type="match status" value="1"/>
</dbReference>
<organism evidence="4 6">
    <name type="scientific">Candidatus Cryosericum odellii</name>
    <dbReference type="NCBI Taxonomy" id="2290917"/>
    <lineage>
        <taxon>Bacteria</taxon>
        <taxon>Pseudomonadati</taxon>
        <taxon>Caldisericota/Cryosericota group</taxon>
        <taxon>Candidatus Cryosericota</taxon>
        <taxon>Candidatus Cryosericia</taxon>
        <taxon>Candidatus Cryosericales</taxon>
        <taxon>Candidatus Cryosericaceae</taxon>
        <taxon>Candidatus Cryosericum</taxon>
    </lineage>
</organism>